<dbReference type="InterPro" id="IPR036770">
    <property type="entry name" value="Ankyrin_rpt-contain_sf"/>
</dbReference>
<feature type="region of interest" description="Disordered" evidence="1">
    <location>
        <begin position="156"/>
        <end position="213"/>
    </location>
</feature>
<evidence type="ECO:0000313" key="3">
    <source>
        <dbReference type="RefSeq" id="XP_022079151.1"/>
    </source>
</evidence>
<name>A0A8B7XFX3_ACAPL</name>
<accession>A0A8B7XFX3</accession>
<evidence type="ECO:0000313" key="5">
    <source>
        <dbReference type="RefSeq" id="XP_022079153.1"/>
    </source>
</evidence>
<dbReference type="Gene3D" id="1.25.40.20">
    <property type="entry name" value="Ankyrin repeat-containing domain"/>
    <property type="match status" value="2"/>
</dbReference>
<evidence type="ECO:0000313" key="4">
    <source>
        <dbReference type="RefSeq" id="XP_022079152.1"/>
    </source>
</evidence>
<protein>
    <submittedName>
        <fullName evidence="3 4">Uncharacterized protein LOC110973038</fullName>
    </submittedName>
</protein>
<organism evidence="2 3">
    <name type="scientific">Acanthaster planci</name>
    <name type="common">Crown-of-thorns starfish</name>
    <dbReference type="NCBI Taxonomy" id="133434"/>
    <lineage>
        <taxon>Eukaryota</taxon>
        <taxon>Metazoa</taxon>
        <taxon>Echinodermata</taxon>
        <taxon>Eleutherozoa</taxon>
        <taxon>Asterozoa</taxon>
        <taxon>Asteroidea</taxon>
        <taxon>Valvatacea</taxon>
        <taxon>Valvatida</taxon>
        <taxon>Acanthasteridae</taxon>
        <taxon>Acanthaster</taxon>
    </lineage>
</organism>
<gene>
    <name evidence="3 4 5" type="primary">LOC110973038</name>
</gene>
<keyword evidence="2" id="KW-1185">Reference proteome</keyword>
<reference evidence="3 4" key="1">
    <citation type="submission" date="2025-04" db="UniProtKB">
        <authorList>
            <consortium name="RefSeq"/>
        </authorList>
    </citation>
    <scope>IDENTIFICATION</scope>
</reference>
<dbReference type="OrthoDB" id="10067304at2759"/>
<dbReference type="RefSeq" id="XP_022079152.1">
    <property type="nucleotide sequence ID" value="XM_022223460.1"/>
</dbReference>
<dbReference type="AlphaFoldDB" id="A0A8B7XFX3"/>
<proteinExistence type="predicted"/>
<dbReference type="KEGG" id="aplc:110973038"/>
<dbReference type="GeneID" id="110973038"/>
<dbReference type="SUPFAM" id="SSF48403">
    <property type="entry name" value="Ankyrin repeat"/>
    <property type="match status" value="1"/>
</dbReference>
<dbReference type="RefSeq" id="XP_022079151.1">
    <property type="nucleotide sequence ID" value="XM_022223459.1"/>
</dbReference>
<feature type="compositionally biased region" description="Acidic residues" evidence="1">
    <location>
        <begin position="188"/>
        <end position="201"/>
    </location>
</feature>
<dbReference type="RefSeq" id="XP_022079153.1">
    <property type="nucleotide sequence ID" value="XM_022223461.1"/>
</dbReference>
<feature type="compositionally biased region" description="Polar residues" evidence="1">
    <location>
        <begin position="158"/>
        <end position="186"/>
    </location>
</feature>
<dbReference type="OMA" id="IDQPDCT"/>
<dbReference type="Proteomes" id="UP000694845">
    <property type="component" value="Unplaced"/>
</dbReference>
<evidence type="ECO:0000313" key="2">
    <source>
        <dbReference type="Proteomes" id="UP000694845"/>
    </source>
</evidence>
<sequence>MAVDKEYVDVASLLVNRGADLSVTIMVNKQERTALDIAKEKELKSLVAVIEKKMQANQRLLAAVQDGNSNSVQEAIRNGANINLLHKEDSDSLQINLLFLALEKGHVDTANTLILGGIDLHFTVTLPDQTTEDTARSYAERLNHDDLVRLIDQEMTRQKSSPEANSHNENSHEAQQAGKTSGTKSSGELEDIEDADLEEDQDHSRARPAKLRRKYMKAGPTCIVC</sequence>
<evidence type="ECO:0000256" key="1">
    <source>
        <dbReference type="SAM" id="MobiDB-lite"/>
    </source>
</evidence>